<reference evidence="3" key="1">
    <citation type="submission" date="2017-04" db="EMBL/GenBank/DDBJ databases">
        <title>Function of individual gut microbiota members based on whole genome sequencing of pure cultures obtained from chicken caecum.</title>
        <authorList>
            <person name="Medvecky M."/>
            <person name="Cejkova D."/>
            <person name="Polansky O."/>
            <person name="Karasova D."/>
            <person name="Kubasova T."/>
            <person name="Cizek A."/>
            <person name="Rychlik I."/>
        </authorList>
    </citation>
    <scope>NUCLEOTIDE SEQUENCE [LARGE SCALE GENOMIC DNA]</scope>
    <source>
        <strain evidence="3">An189</strain>
    </source>
</reference>
<dbReference type="EMBL" id="QRWP01000005">
    <property type="protein sequence ID" value="RGT33695.1"/>
    <property type="molecule type" value="Genomic_DNA"/>
</dbReference>
<protein>
    <submittedName>
        <fullName evidence="1">Uncharacterized protein</fullName>
    </submittedName>
</protein>
<evidence type="ECO:0000313" key="1">
    <source>
        <dbReference type="EMBL" id="OUP33246.1"/>
    </source>
</evidence>
<proteinExistence type="predicted"/>
<reference evidence="2 4" key="3">
    <citation type="submission" date="2018-08" db="EMBL/GenBank/DDBJ databases">
        <title>A genome reference for cultivated species of the human gut microbiota.</title>
        <authorList>
            <person name="Zou Y."/>
            <person name="Xue W."/>
            <person name="Luo G."/>
        </authorList>
    </citation>
    <scope>NUCLEOTIDE SEQUENCE [LARGE SCALE GENOMIC DNA]</scope>
    <source>
        <strain evidence="2 4">AF19-1AC</strain>
    </source>
</reference>
<evidence type="ECO:0000313" key="4">
    <source>
        <dbReference type="Proteomes" id="UP000285159"/>
    </source>
</evidence>
<name>A0A1Y4JNC6_9BACE</name>
<dbReference type="EMBL" id="NFKE01000008">
    <property type="protein sequence ID" value="OUP33246.1"/>
    <property type="molecule type" value="Genomic_DNA"/>
</dbReference>
<dbReference type="RefSeq" id="WP_087412993.1">
    <property type="nucleotide sequence ID" value="NZ_CAJLSL010000005.1"/>
</dbReference>
<evidence type="ECO:0000313" key="3">
    <source>
        <dbReference type="Proteomes" id="UP000196587"/>
    </source>
</evidence>
<accession>A0A1Y4JNC6</accession>
<comment type="caution">
    <text evidence="1">The sequence shown here is derived from an EMBL/GenBank/DDBJ whole genome shotgun (WGS) entry which is preliminary data.</text>
</comment>
<gene>
    <name evidence="1" type="ORF">B5F24_11530</name>
    <name evidence="2" type="ORF">DWX38_07875</name>
</gene>
<evidence type="ECO:0000313" key="2">
    <source>
        <dbReference type="EMBL" id="RGT33695.1"/>
    </source>
</evidence>
<dbReference type="Proteomes" id="UP000285159">
    <property type="component" value="Unassembled WGS sequence"/>
</dbReference>
<organism evidence="1 3">
    <name type="scientific">Bacteroides clarus</name>
    <dbReference type="NCBI Taxonomy" id="626929"/>
    <lineage>
        <taxon>Bacteria</taxon>
        <taxon>Pseudomonadati</taxon>
        <taxon>Bacteroidota</taxon>
        <taxon>Bacteroidia</taxon>
        <taxon>Bacteroidales</taxon>
        <taxon>Bacteroidaceae</taxon>
        <taxon>Bacteroides</taxon>
    </lineage>
</organism>
<reference evidence="1" key="2">
    <citation type="journal article" date="2018" name="BMC Genomics">
        <title>Whole genome sequencing and function prediction of 133 gut anaerobes isolated from chicken caecum in pure cultures.</title>
        <authorList>
            <person name="Medvecky M."/>
            <person name="Cejkova D."/>
            <person name="Polansky O."/>
            <person name="Karasova D."/>
            <person name="Kubasova T."/>
            <person name="Cizek A."/>
            <person name="Rychlik I."/>
        </authorList>
    </citation>
    <scope>NUCLEOTIDE SEQUENCE</scope>
    <source>
        <strain evidence="1">An189</strain>
    </source>
</reference>
<dbReference type="AlphaFoldDB" id="A0A1Y4JNC6"/>
<sequence>MDKYTYKIMRGLRKVIMGIQGYEFSHTLPCCNNPEEANIQIRNLLENNKPCMIARYGATELLCMTNFLGIKNHSNFFKFITGRAPEWWWTDIVVRNMCQWSGFYPATPDNLSRFSEMMLEDTKQLDLLGCWDKHESLYEDRLDGVERVHLRLLEPFWSKKPWTHSLKGKKVLVVHPFAEEIEKQYKRRNEIFASGLLPDFDLITIKAVQSLGGGEQFQSWFDALDWMKAEIDKHDYDICLIGCGAYGFPLAAHVKRLGKKAFHLGGALQLVFGIRGRRWENPNYGVKEWGIPYGSYSNLMNDAWVRPGDNLKSKNSQLVEDNCYW</sequence>
<dbReference type="Proteomes" id="UP000196587">
    <property type="component" value="Unassembled WGS sequence"/>
</dbReference>